<protein>
    <submittedName>
        <fullName evidence="3">DUF4232 domain-containing protein</fullName>
    </submittedName>
</protein>
<evidence type="ECO:0000256" key="1">
    <source>
        <dbReference type="SAM" id="MobiDB-lite"/>
    </source>
</evidence>
<keyword evidence="4" id="KW-1185">Reference proteome</keyword>
<keyword evidence="3" id="KW-0614">Plasmid</keyword>
<sequence>MGMHLSTGNALSQPTATTGHRLAGFRGRAAAIAGSAVLMGLLTACGSTTGTDVASPADDGPASSSSQEPSDASAGSGNGPSSTSDSGSDASKGSSSSGDAAGTGTRCRSSDLKAYVGDPHGAAGSVEYAISVVNFSDHTCTLYGFPGMAFTKGADEVGRTPERDTSLAKERVTLAPGKRAWAGLRFAHPEVSGGRTITPDGLAVTPPDETSSIGVDWLGGPVPNSGAVDAPTLTPFTAEPMG</sequence>
<reference evidence="4" key="1">
    <citation type="submission" date="2018-06" db="EMBL/GenBank/DDBJ databases">
        <authorList>
            <person name="Li K."/>
        </authorList>
    </citation>
    <scope>NUCLEOTIDE SEQUENCE [LARGE SCALE GENOMIC DNA]</scope>
    <source>
        <strain evidence="4">ZFG47</strain>
        <plasmid evidence="4">unnamed1</plasmid>
    </source>
</reference>
<evidence type="ECO:0000259" key="2">
    <source>
        <dbReference type="Pfam" id="PF14016"/>
    </source>
</evidence>
<dbReference type="Pfam" id="PF14016">
    <property type="entry name" value="DUF4232"/>
    <property type="match status" value="1"/>
</dbReference>
<dbReference type="EMBL" id="CP030074">
    <property type="protein sequence ID" value="AWW43447.1"/>
    <property type="molecule type" value="Genomic_DNA"/>
</dbReference>
<dbReference type="KEGG" id="scad:DN051_43625"/>
<feature type="compositionally biased region" description="Low complexity" evidence="1">
    <location>
        <begin position="54"/>
        <end position="105"/>
    </location>
</feature>
<dbReference type="AlphaFoldDB" id="A0A2Z4JEN7"/>
<evidence type="ECO:0000313" key="3">
    <source>
        <dbReference type="EMBL" id="AWW43447.1"/>
    </source>
</evidence>
<gene>
    <name evidence="3" type="ORF">DN051_43625</name>
</gene>
<accession>A0A2Z4JEN7</accession>
<proteinExistence type="predicted"/>
<geneLocation type="plasmid" evidence="3 4">
    <name>unnamed1</name>
</geneLocation>
<dbReference type="RefSeq" id="WP_112443249.1">
    <property type="nucleotide sequence ID" value="NZ_CP030074.1"/>
</dbReference>
<feature type="domain" description="DUF4232" evidence="2">
    <location>
        <begin position="107"/>
        <end position="228"/>
    </location>
</feature>
<feature type="region of interest" description="Disordered" evidence="1">
    <location>
        <begin position="52"/>
        <end position="106"/>
    </location>
</feature>
<name>A0A2Z4JEN7_9ACTN</name>
<dbReference type="Proteomes" id="UP000249616">
    <property type="component" value="Plasmid unnamed1"/>
</dbReference>
<evidence type="ECO:0000313" key="4">
    <source>
        <dbReference type="Proteomes" id="UP000249616"/>
    </source>
</evidence>
<organism evidence="3 4">
    <name type="scientific">Streptomyces cadmiisoli</name>
    <dbReference type="NCBI Taxonomy" id="2184053"/>
    <lineage>
        <taxon>Bacteria</taxon>
        <taxon>Bacillati</taxon>
        <taxon>Actinomycetota</taxon>
        <taxon>Actinomycetes</taxon>
        <taxon>Kitasatosporales</taxon>
        <taxon>Streptomycetaceae</taxon>
        <taxon>Streptomyces</taxon>
        <taxon>Streptomyces aurantiacus group</taxon>
    </lineage>
</organism>
<dbReference type="InterPro" id="IPR025326">
    <property type="entry name" value="DUF4232"/>
</dbReference>